<sequence length="91" mass="10254">MDSEKLVPNENPTSSNTGRVDEGSTYFRNGNEVLHSAVALIYSFQTIADGNPENLQKSEYPLAMYVNDQDQFGGVNAKSACRHRHMIFWWG</sequence>
<evidence type="ECO:0000313" key="2">
    <source>
        <dbReference type="EMBL" id="ETN80249.1"/>
    </source>
</evidence>
<name>W2TF86_NECAM</name>
<dbReference type="AlphaFoldDB" id="W2TF86"/>
<proteinExistence type="predicted"/>
<dbReference type="Proteomes" id="UP000053676">
    <property type="component" value="Unassembled WGS sequence"/>
</dbReference>
<reference evidence="3" key="1">
    <citation type="journal article" date="2014" name="Nat. Genet.">
        <title>Genome of the human hookworm Necator americanus.</title>
        <authorList>
            <person name="Tang Y.T."/>
            <person name="Gao X."/>
            <person name="Rosa B.A."/>
            <person name="Abubucker S."/>
            <person name="Hallsworth-Pepin K."/>
            <person name="Martin J."/>
            <person name="Tyagi R."/>
            <person name="Heizer E."/>
            <person name="Zhang X."/>
            <person name="Bhonagiri-Palsikar V."/>
            <person name="Minx P."/>
            <person name="Warren W.C."/>
            <person name="Wang Q."/>
            <person name="Zhan B."/>
            <person name="Hotez P.J."/>
            <person name="Sternberg P.W."/>
            <person name="Dougall A."/>
            <person name="Gaze S.T."/>
            <person name="Mulvenna J."/>
            <person name="Sotillo J."/>
            <person name="Ranganathan S."/>
            <person name="Rabelo E.M."/>
            <person name="Wilson R.K."/>
            <person name="Felgner P.L."/>
            <person name="Bethony J."/>
            <person name="Hawdon J.M."/>
            <person name="Gasser R.B."/>
            <person name="Loukas A."/>
            <person name="Mitreva M."/>
        </authorList>
    </citation>
    <scope>NUCLEOTIDE SEQUENCE [LARGE SCALE GENOMIC DNA]</scope>
</reference>
<evidence type="ECO:0000256" key="1">
    <source>
        <dbReference type="SAM" id="MobiDB-lite"/>
    </source>
</evidence>
<protein>
    <submittedName>
        <fullName evidence="2">Uncharacterized protein</fullName>
    </submittedName>
</protein>
<organism evidence="2 3">
    <name type="scientific">Necator americanus</name>
    <name type="common">Human hookworm</name>
    <dbReference type="NCBI Taxonomy" id="51031"/>
    <lineage>
        <taxon>Eukaryota</taxon>
        <taxon>Metazoa</taxon>
        <taxon>Ecdysozoa</taxon>
        <taxon>Nematoda</taxon>
        <taxon>Chromadorea</taxon>
        <taxon>Rhabditida</taxon>
        <taxon>Rhabditina</taxon>
        <taxon>Rhabditomorpha</taxon>
        <taxon>Strongyloidea</taxon>
        <taxon>Ancylostomatidae</taxon>
        <taxon>Bunostominae</taxon>
        <taxon>Necator</taxon>
    </lineage>
</organism>
<accession>W2TF86</accession>
<keyword evidence="3" id="KW-1185">Reference proteome</keyword>
<feature type="region of interest" description="Disordered" evidence="1">
    <location>
        <begin position="1"/>
        <end position="24"/>
    </location>
</feature>
<evidence type="ECO:0000313" key="3">
    <source>
        <dbReference type="Proteomes" id="UP000053676"/>
    </source>
</evidence>
<dbReference type="EMBL" id="KI659148">
    <property type="protein sequence ID" value="ETN80249.1"/>
    <property type="molecule type" value="Genomic_DNA"/>
</dbReference>
<dbReference type="KEGG" id="nai:NECAME_02381"/>
<gene>
    <name evidence="2" type="ORF">NECAME_02381</name>
</gene>